<feature type="region of interest" description="Disordered" evidence="8">
    <location>
        <begin position="361"/>
        <end position="388"/>
    </location>
</feature>
<dbReference type="InterPro" id="IPR042196">
    <property type="entry name" value="FHIPEP_4"/>
</dbReference>
<dbReference type="PANTHER" id="PTHR30161:SF1">
    <property type="entry name" value="FLAGELLAR BIOSYNTHESIS PROTEIN FLHA-RELATED"/>
    <property type="match status" value="1"/>
</dbReference>
<dbReference type="InterPro" id="IPR042193">
    <property type="entry name" value="FHIPEP_3"/>
</dbReference>
<keyword evidence="5 7" id="KW-1133">Transmembrane helix</keyword>
<evidence type="ECO:0000256" key="7">
    <source>
        <dbReference type="RuleBase" id="RU364093"/>
    </source>
</evidence>
<reference evidence="9 10" key="1">
    <citation type="submission" date="2023-07" db="EMBL/GenBank/DDBJ databases">
        <title>Sorghum-associated microbial communities from plants grown in Nebraska, USA.</title>
        <authorList>
            <person name="Schachtman D."/>
        </authorList>
    </citation>
    <scope>NUCLEOTIDE SEQUENCE [LARGE SCALE GENOMIC DNA]</scope>
    <source>
        <strain evidence="9 10">BE190</strain>
    </source>
</reference>
<keyword evidence="4 7" id="KW-0812">Transmembrane</keyword>
<sequence>MALPTFNQLNNFNGKAAFGSVRAMGRGNLGIPILLMMLLAMIILPIPPLLLDAFFTFNIALSLVVLLVAVYAMRPLDFAAFPTILLIATLLRLGLNVASTRVVLLEGHNGGDAAGKVIEAFGHVVIGGNLAVGIVVFIILMIINFVVITKGAGRISEVSARFTLDAMPGKQMAIDADLNAGLIDQDQARARRQEVSAEADFYGAMDGASKFVRGDAVAGIMIMFINIFGGLAIGMMQHDLEFGDAFEKYTILTIGDGLVAQIPGLLLSVASAILVTRVNSSEDMGKMVVSQMFTSPKALAVAAIMLIIMGSVPGMPHLAFLGLGLLCAGLAYYIHWRKQQPAVVEENTFIPAGARAAGEVAPSGGASIAPQRSAPALPPGAQESPELGWDDVQPVDVIGLEVGYRLIPMVDKNQGGELLGRIKGVRKKLSQEMGFLIPSVHIRDNLDLNPTGYRISLMGVSMAEADVYPDRELAINPGQVFGTLDGIKTKDPAFGLDAIWINPSQREQAQTLGYTVVDPSTVVATHLNQILQQHTFELLGHEDVQKLLDMLAKTSPKLVEELVPNTMGINVLLKVLQNLLRERVPIRDIRSIAEALAGSGGKSQDPAALTALARVALCRQIVQNIVGNDRNLPVITLEPTLEQLLLNTVQQAQKAGADDSAFIEPGLADRLQQSLISAAQKQELSGKPLVLLVAAPLRPMLSRFVRHSVPDMRVLAYTEVPDNKQISIDASVGADKK</sequence>
<evidence type="ECO:0000256" key="2">
    <source>
        <dbReference type="ARBA" id="ARBA00008835"/>
    </source>
</evidence>
<proteinExistence type="inferred from homology"/>
<feature type="transmembrane region" description="Helical" evidence="7">
    <location>
        <begin position="288"/>
        <end position="309"/>
    </location>
</feature>
<dbReference type="NCBIfam" id="TIGR01398">
    <property type="entry name" value="FlhA"/>
    <property type="match status" value="1"/>
</dbReference>
<protein>
    <recommendedName>
        <fullName evidence="7">Flagellar biosynthesis protein FlhA</fullName>
    </recommendedName>
</protein>
<dbReference type="PIRSF" id="PIRSF005419">
    <property type="entry name" value="FlhA"/>
    <property type="match status" value="1"/>
</dbReference>
<keyword evidence="10" id="KW-1185">Reference proteome</keyword>
<dbReference type="PROSITE" id="PS00994">
    <property type="entry name" value="FHIPEP"/>
    <property type="match status" value="1"/>
</dbReference>
<dbReference type="EMBL" id="JAVDVX010000002">
    <property type="protein sequence ID" value="MDR7089512.1"/>
    <property type="molecule type" value="Genomic_DNA"/>
</dbReference>
<dbReference type="RefSeq" id="WP_310070745.1">
    <property type="nucleotide sequence ID" value="NZ_JAVDVX010000002.1"/>
</dbReference>
<keyword evidence="9" id="KW-0966">Cell projection</keyword>
<dbReference type="InterPro" id="IPR025505">
    <property type="entry name" value="FHIPEP_CS"/>
</dbReference>
<dbReference type="PRINTS" id="PR00949">
    <property type="entry name" value="TYPE3IMAPROT"/>
</dbReference>
<keyword evidence="6 7" id="KW-0472">Membrane</keyword>
<evidence type="ECO:0000256" key="5">
    <source>
        <dbReference type="ARBA" id="ARBA00022989"/>
    </source>
</evidence>
<feature type="transmembrane region" description="Helical" evidence="7">
    <location>
        <begin position="84"/>
        <end position="104"/>
    </location>
</feature>
<dbReference type="InterPro" id="IPR006301">
    <property type="entry name" value="FlhA"/>
</dbReference>
<accession>A0ABU1UWK5</accession>
<comment type="caution">
    <text evidence="9">The sequence shown here is derived from an EMBL/GenBank/DDBJ whole genome shotgun (WGS) entry which is preliminary data.</text>
</comment>
<comment type="function">
    <text evidence="7">Required for formation of the rod structure of the flagellar apparatus. Together with FliI and FliH, may constitute the export apparatus of flagellin.</text>
</comment>
<comment type="similarity">
    <text evidence="2 7">Belongs to the FHIPEP (flagella/HR/invasion proteins export pore) family.</text>
</comment>
<dbReference type="InterPro" id="IPR042194">
    <property type="entry name" value="FHIPEP_1"/>
</dbReference>
<keyword evidence="3 7" id="KW-1003">Cell membrane</keyword>
<name>A0ABU1UWK5_9GAMM</name>
<dbReference type="PANTHER" id="PTHR30161">
    <property type="entry name" value="FLAGELLAR EXPORT PROTEIN, MEMBRANE FLHA SUBUNIT-RELATED"/>
    <property type="match status" value="1"/>
</dbReference>
<evidence type="ECO:0000256" key="8">
    <source>
        <dbReference type="SAM" id="MobiDB-lite"/>
    </source>
</evidence>
<feature type="transmembrane region" description="Helical" evidence="7">
    <location>
        <begin position="315"/>
        <end position="334"/>
    </location>
</feature>
<evidence type="ECO:0000256" key="3">
    <source>
        <dbReference type="ARBA" id="ARBA00022475"/>
    </source>
</evidence>
<feature type="transmembrane region" description="Helical" evidence="7">
    <location>
        <begin position="124"/>
        <end position="147"/>
    </location>
</feature>
<evidence type="ECO:0000256" key="4">
    <source>
        <dbReference type="ARBA" id="ARBA00022692"/>
    </source>
</evidence>
<keyword evidence="7" id="KW-1005">Bacterial flagellum biogenesis</keyword>
<dbReference type="Pfam" id="PF00771">
    <property type="entry name" value="FHIPEP"/>
    <property type="match status" value="1"/>
</dbReference>
<dbReference type="InterPro" id="IPR001712">
    <property type="entry name" value="T3SS_FHIPEP"/>
</dbReference>
<keyword evidence="9" id="KW-0282">Flagellum</keyword>
<evidence type="ECO:0000256" key="6">
    <source>
        <dbReference type="ARBA" id="ARBA00023136"/>
    </source>
</evidence>
<gene>
    <name evidence="7" type="primary">flhA</name>
    <name evidence="9" type="ORF">J2X05_001518</name>
</gene>
<keyword evidence="7" id="KW-1006">Bacterial flagellum protein export</keyword>
<evidence type="ECO:0000313" key="9">
    <source>
        <dbReference type="EMBL" id="MDR7089512.1"/>
    </source>
</evidence>
<evidence type="ECO:0000256" key="1">
    <source>
        <dbReference type="ARBA" id="ARBA00004651"/>
    </source>
</evidence>
<feature type="transmembrane region" description="Helical" evidence="7">
    <location>
        <begin position="258"/>
        <end position="276"/>
    </location>
</feature>
<dbReference type="Gene3D" id="3.40.50.12790">
    <property type="entry name" value="FHIPEP family, domain 4"/>
    <property type="match status" value="1"/>
</dbReference>
<comment type="subcellular location">
    <subcellularLocation>
        <location evidence="1 7">Cell membrane</location>
        <topology evidence="1 7">Multi-pass membrane protein</topology>
    </subcellularLocation>
</comment>
<organism evidence="9 10">
    <name type="scientific">Cellvibrio fibrivorans</name>
    <dbReference type="NCBI Taxonomy" id="126350"/>
    <lineage>
        <taxon>Bacteria</taxon>
        <taxon>Pseudomonadati</taxon>
        <taxon>Pseudomonadota</taxon>
        <taxon>Gammaproteobacteria</taxon>
        <taxon>Cellvibrionales</taxon>
        <taxon>Cellvibrionaceae</taxon>
        <taxon>Cellvibrio</taxon>
    </lineage>
</organism>
<dbReference type="Gene3D" id="1.10.8.540">
    <property type="entry name" value="FHIPEP family, domain 3"/>
    <property type="match status" value="1"/>
</dbReference>
<feature type="transmembrane region" description="Helical" evidence="7">
    <location>
        <begin position="53"/>
        <end position="72"/>
    </location>
</feature>
<keyword evidence="9" id="KW-0969">Cilium</keyword>
<keyword evidence="7" id="KW-0813">Transport</keyword>
<dbReference type="Gene3D" id="3.40.30.60">
    <property type="entry name" value="FHIPEP family, domain 1"/>
    <property type="match status" value="1"/>
</dbReference>
<feature type="transmembrane region" description="Helical" evidence="7">
    <location>
        <begin position="216"/>
        <end position="238"/>
    </location>
</feature>
<feature type="transmembrane region" description="Helical" evidence="7">
    <location>
        <begin position="29"/>
        <end position="47"/>
    </location>
</feature>
<keyword evidence="7" id="KW-0653">Protein transport</keyword>
<dbReference type="Proteomes" id="UP001253595">
    <property type="component" value="Unassembled WGS sequence"/>
</dbReference>
<evidence type="ECO:0000313" key="10">
    <source>
        <dbReference type="Proteomes" id="UP001253595"/>
    </source>
</evidence>